<dbReference type="OrthoDB" id="5291399at2"/>
<dbReference type="RefSeq" id="WP_095998531.1">
    <property type="nucleotide sequence ID" value="NZ_NSLI01000003.1"/>
</dbReference>
<feature type="domain" description="Class II aldolase/adducin N-terminal" evidence="2">
    <location>
        <begin position="19"/>
        <end position="199"/>
    </location>
</feature>
<dbReference type="AlphaFoldDB" id="A0A2A2SGE1"/>
<dbReference type="NCBIfam" id="NF005451">
    <property type="entry name" value="PRK07044.1"/>
    <property type="match status" value="1"/>
</dbReference>
<dbReference type="PANTHER" id="PTHR10672:SF3">
    <property type="entry name" value="PROTEIN HU-LI TAI SHAO"/>
    <property type="match status" value="1"/>
</dbReference>
<dbReference type="Proteomes" id="UP000218151">
    <property type="component" value="Unassembled WGS sequence"/>
</dbReference>
<dbReference type="GO" id="GO:0005856">
    <property type="term" value="C:cytoskeleton"/>
    <property type="evidence" value="ECO:0007669"/>
    <property type="project" value="TreeGrafter"/>
</dbReference>
<gene>
    <name evidence="3" type="ORF">CKY28_12090</name>
</gene>
<dbReference type="GO" id="GO:0051015">
    <property type="term" value="F:actin filament binding"/>
    <property type="evidence" value="ECO:0007669"/>
    <property type="project" value="TreeGrafter"/>
</dbReference>
<dbReference type="SUPFAM" id="SSF53639">
    <property type="entry name" value="AraD/HMP-PK domain-like"/>
    <property type="match status" value="1"/>
</dbReference>
<reference evidence="4" key="1">
    <citation type="submission" date="2017-09" db="EMBL/GenBank/DDBJ databases">
        <authorList>
            <person name="Feng G."/>
            <person name="Zhu H."/>
        </authorList>
    </citation>
    <scope>NUCLEOTIDE SEQUENCE [LARGE SCALE GENOMIC DNA]</scope>
    <source>
        <strain evidence="4">1PNM-20</strain>
    </source>
</reference>
<dbReference type="EMBL" id="NSLI01000003">
    <property type="protein sequence ID" value="PAX08288.1"/>
    <property type="molecule type" value="Genomic_DNA"/>
</dbReference>
<dbReference type="Gene3D" id="3.40.225.10">
    <property type="entry name" value="Class II aldolase/adducin N-terminal domain"/>
    <property type="match status" value="1"/>
</dbReference>
<name>A0A2A2SGE1_9SPHN</name>
<protein>
    <submittedName>
        <fullName evidence="3">Class II aldolase</fullName>
    </submittedName>
</protein>
<comment type="similarity">
    <text evidence="1">Belongs to the aldolase class II family.</text>
</comment>
<dbReference type="InterPro" id="IPR051017">
    <property type="entry name" value="Aldolase-II_Adducin_sf"/>
</dbReference>
<dbReference type="Pfam" id="PF00596">
    <property type="entry name" value="Aldolase_II"/>
    <property type="match status" value="1"/>
</dbReference>
<evidence type="ECO:0000313" key="4">
    <source>
        <dbReference type="Proteomes" id="UP000218151"/>
    </source>
</evidence>
<dbReference type="InterPro" id="IPR001303">
    <property type="entry name" value="Aldolase_II/adducin_N"/>
</dbReference>
<evidence type="ECO:0000313" key="3">
    <source>
        <dbReference type="EMBL" id="PAX08288.1"/>
    </source>
</evidence>
<sequence>MATALRRPEMSAAEWEARQELAACYRVFDMLGWSEMIYNHITVKLPDEEGAFLINPFGLHFSEVTASNLVKIDIDGNKLDDNPHPVNLAGFVQHAVFHRNLPDAHCIMHTHTTAGMAVSSVEGGLRPTNFYACNFYGQIAYHDFEGVTVRSEEGERLVRNLGDKRVMFLKNHGILVMGRTLPEAFIKHWSLQRACEIQLATLSMGKPLEVPADVIAVHQRDLSKAQVPGGPGKADFAAMVRLVDKIDTSWRN</sequence>
<accession>A0A2A2SGE1</accession>
<evidence type="ECO:0000256" key="1">
    <source>
        <dbReference type="ARBA" id="ARBA00037961"/>
    </source>
</evidence>
<dbReference type="SMART" id="SM01007">
    <property type="entry name" value="Aldolase_II"/>
    <property type="match status" value="1"/>
</dbReference>
<evidence type="ECO:0000259" key="2">
    <source>
        <dbReference type="SMART" id="SM01007"/>
    </source>
</evidence>
<keyword evidence="4" id="KW-1185">Reference proteome</keyword>
<dbReference type="PANTHER" id="PTHR10672">
    <property type="entry name" value="ADDUCIN"/>
    <property type="match status" value="1"/>
</dbReference>
<proteinExistence type="inferred from homology"/>
<comment type="caution">
    <text evidence="3">The sequence shown here is derived from an EMBL/GenBank/DDBJ whole genome shotgun (WGS) entry which is preliminary data.</text>
</comment>
<dbReference type="InterPro" id="IPR036409">
    <property type="entry name" value="Aldolase_II/adducin_N_sf"/>
</dbReference>
<organism evidence="3 4">
    <name type="scientific">Sphingomonas lenta</name>
    <dbReference type="NCBI Taxonomy" id="1141887"/>
    <lineage>
        <taxon>Bacteria</taxon>
        <taxon>Pseudomonadati</taxon>
        <taxon>Pseudomonadota</taxon>
        <taxon>Alphaproteobacteria</taxon>
        <taxon>Sphingomonadales</taxon>
        <taxon>Sphingomonadaceae</taxon>
        <taxon>Sphingomonas</taxon>
    </lineage>
</organism>